<sequence length="297" mass="30068">MSVSSLLRRGIIAAVAVVASSAALPAATAEEAVSILAGDGGIITEHCGARAEQVRVDSSSLGSLSACFALVRPTGWAAMHLTGSYGLVNNLTVPVSVAFKLPDGAVYWQATVQPGQVSSVDVNNAGSTIVELHVSPVATSTGASTASLTPGTPGAPNYVSLRSASPATFGRVARVSWLGATTSDLTRNSSFPDRLDGSFLVTTGLSDPACISLESAAYPGTYLQATSRASVSLSAHPTPAHATWCAIPDSSVVTSTRLVWAADRSTALAVTPGGGLGLAAVNSADSRWFSDQALARP</sequence>
<feature type="signal peptide" evidence="1">
    <location>
        <begin position="1"/>
        <end position="29"/>
    </location>
</feature>
<organism evidence="3 4">
    <name type="scientific">Corynebacterium zhongnanshanii</name>
    <dbReference type="NCBI Taxonomy" id="2768834"/>
    <lineage>
        <taxon>Bacteria</taxon>
        <taxon>Bacillati</taxon>
        <taxon>Actinomycetota</taxon>
        <taxon>Actinomycetes</taxon>
        <taxon>Mycobacteriales</taxon>
        <taxon>Corynebacteriaceae</taxon>
        <taxon>Corynebacterium</taxon>
    </lineage>
</organism>
<dbReference type="Gene3D" id="2.80.10.50">
    <property type="match status" value="1"/>
</dbReference>
<name>A0ABQ6VFT8_9CORY</name>
<reference evidence="3 4" key="1">
    <citation type="submission" date="2019-10" db="EMBL/GenBank/DDBJ databases">
        <title>Corynebacterium sp novel species isolated from the respiratory tract of Marmot.</title>
        <authorList>
            <person name="Zhang G."/>
        </authorList>
    </citation>
    <scope>NUCLEOTIDE SEQUENCE [LARGE SCALE GENOMIC DNA]</scope>
    <source>
        <strain evidence="3 4">336</strain>
    </source>
</reference>
<evidence type="ECO:0000313" key="4">
    <source>
        <dbReference type="Proteomes" id="UP000436181"/>
    </source>
</evidence>
<proteinExistence type="predicted"/>
<dbReference type="Proteomes" id="UP000436181">
    <property type="component" value="Unassembled WGS sequence"/>
</dbReference>
<dbReference type="RefSeq" id="WP_151844026.1">
    <property type="nucleotide sequence ID" value="NZ_WBZJ01000001.1"/>
</dbReference>
<dbReference type="Pfam" id="PF05270">
    <property type="entry name" value="AbfB"/>
    <property type="match status" value="1"/>
</dbReference>
<dbReference type="EMBL" id="WBZJ01000001">
    <property type="protein sequence ID" value="KAB3523275.1"/>
    <property type="molecule type" value="Genomic_DNA"/>
</dbReference>
<dbReference type="PROSITE" id="PS51318">
    <property type="entry name" value="TAT"/>
    <property type="match status" value="1"/>
</dbReference>
<protein>
    <recommendedName>
        <fullName evidence="2">Alpha-L-arabinofuranosidase B arabinose-binding domain-containing protein</fullName>
    </recommendedName>
</protein>
<evidence type="ECO:0000259" key="2">
    <source>
        <dbReference type="Pfam" id="PF05270"/>
    </source>
</evidence>
<gene>
    <name evidence="3" type="ORF">F8377_03815</name>
</gene>
<comment type="caution">
    <text evidence="3">The sequence shown here is derived from an EMBL/GenBank/DDBJ whole genome shotgun (WGS) entry which is preliminary data.</text>
</comment>
<keyword evidence="1" id="KW-0732">Signal</keyword>
<keyword evidence="4" id="KW-1185">Reference proteome</keyword>
<dbReference type="SUPFAM" id="SSF110221">
    <property type="entry name" value="AbfB domain"/>
    <property type="match status" value="1"/>
</dbReference>
<feature type="domain" description="Alpha-L-arabinofuranosidase B arabinose-binding" evidence="2">
    <location>
        <begin position="178"/>
        <end position="228"/>
    </location>
</feature>
<feature type="chain" id="PRO_5045474456" description="Alpha-L-arabinofuranosidase B arabinose-binding domain-containing protein" evidence="1">
    <location>
        <begin position="30"/>
        <end position="297"/>
    </location>
</feature>
<evidence type="ECO:0000256" key="1">
    <source>
        <dbReference type="SAM" id="SignalP"/>
    </source>
</evidence>
<dbReference type="InterPro" id="IPR007934">
    <property type="entry name" value="AbfB_ABD"/>
</dbReference>
<dbReference type="InterPro" id="IPR006311">
    <property type="entry name" value="TAT_signal"/>
</dbReference>
<evidence type="ECO:0000313" key="3">
    <source>
        <dbReference type="EMBL" id="KAB3523275.1"/>
    </source>
</evidence>
<accession>A0ABQ6VFT8</accession>
<dbReference type="InterPro" id="IPR036195">
    <property type="entry name" value="AbfB_ABD_sf"/>
</dbReference>